<dbReference type="InterPro" id="IPR011021">
    <property type="entry name" value="Arrestin-like_N"/>
</dbReference>
<protein>
    <submittedName>
        <fullName evidence="5">Arrestin-like N-terminal domain-containing protein</fullName>
    </submittedName>
</protein>
<keyword evidence="4" id="KW-1185">Reference proteome</keyword>
<dbReference type="GO" id="GO:0005737">
    <property type="term" value="C:cytoplasm"/>
    <property type="evidence" value="ECO:0007669"/>
    <property type="project" value="TreeGrafter"/>
</dbReference>
<comment type="similarity">
    <text evidence="1">Belongs to the arrestin family.</text>
</comment>
<proteinExistence type="inferred from homology"/>
<evidence type="ECO:0000259" key="3">
    <source>
        <dbReference type="Pfam" id="PF00339"/>
    </source>
</evidence>
<dbReference type="OMA" id="ANTRWTE"/>
<feature type="domain" description="Arrestin-like N-terminal" evidence="3">
    <location>
        <begin position="12"/>
        <end position="143"/>
    </location>
</feature>
<dbReference type="WBParaSite" id="nRc.2.0.1.t25301-RA">
    <property type="protein sequence ID" value="nRc.2.0.1.t25301-RA"/>
    <property type="gene ID" value="nRc.2.0.1.g25301"/>
</dbReference>
<accession>A0A915JFM8</accession>
<dbReference type="InterPro" id="IPR014752">
    <property type="entry name" value="Arrestin-like_C"/>
</dbReference>
<feature type="compositionally biased region" description="Low complexity" evidence="2">
    <location>
        <begin position="53"/>
        <end position="64"/>
    </location>
</feature>
<dbReference type="InterPro" id="IPR014756">
    <property type="entry name" value="Ig_E-set"/>
</dbReference>
<evidence type="ECO:0000256" key="1">
    <source>
        <dbReference type="ARBA" id="ARBA00005298"/>
    </source>
</evidence>
<dbReference type="GO" id="GO:0015031">
    <property type="term" value="P:protein transport"/>
    <property type="evidence" value="ECO:0007669"/>
    <property type="project" value="TreeGrafter"/>
</dbReference>
<dbReference type="PANTHER" id="PTHR11188">
    <property type="entry name" value="ARRESTIN DOMAIN CONTAINING PROTEIN"/>
    <property type="match status" value="1"/>
</dbReference>
<dbReference type="Proteomes" id="UP000887565">
    <property type="component" value="Unplaced"/>
</dbReference>
<reference evidence="5" key="1">
    <citation type="submission" date="2022-11" db="UniProtKB">
        <authorList>
            <consortium name="WormBaseParasite"/>
        </authorList>
    </citation>
    <scope>IDENTIFICATION</scope>
</reference>
<dbReference type="PANTHER" id="PTHR11188:SF176">
    <property type="entry name" value="ARRESTIN DOMAIN-CONTAINING PROTEIN 1"/>
    <property type="match status" value="1"/>
</dbReference>
<organism evidence="4 5">
    <name type="scientific">Romanomermis culicivorax</name>
    <name type="common">Nematode worm</name>
    <dbReference type="NCBI Taxonomy" id="13658"/>
    <lineage>
        <taxon>Eukaryota</taxon>
        <taxon>Metazoa</taxon>
        <taxon>Ecdysozoa</taxon>
        <taxon>Nematoda</taxon>
        <taxon>Enoplea</taxon>
        <taxon>Dorylaimia</taxon>
        <taxon>Mermithida</taxon>
        <taxon>Mermithoidea</taxon>
        <taxon>Mermithidae</taxon>
        <taxon>Romanomermis</taxon>
    </lineage>
</organism>
<name>A0A915JFM8_ROMCU</name>
<sequence>MGKLELFELALLNNTNNVYYAGQEVTGIVRLRIGEPMKAREVRVQVEGAANTRWTESRTTTSSNGRGGTTTHHHTDVYSANETYISLRIPLWPFANQPVTNENSDTHLQPGTYGLPFKFVLPAQCPSSFEGSYGTIRYFCKSTGEITGVA</sequence>
<evidence type="ECO:0000313" key="4">
    <source>
        <dbReference type="Proteomes" id="UP000887565"/>
    </source>
</evidence>
<dbReference type="InterPro" id="IPR050357">
    <property type="entry name" value="Arrestin_domain-protein"/>
</dbReference>
<dbReference type="Gene3D" id="2.60.40.640">
    <property type="match status" value="1"/>
</dbReference>
<feature type="region of interest" description="Disordered" evidence="2">
    <location>
        <begin position="53"/>
        <end position="72"/>
    </location>
</feature>
<dbReference type="AlphaFoldDB" id="A0A915JFM8"/>
<evidence type="ECO:0000256" key="2">
    <source>
        <dbReference type="SAM" id="MobiDB-lite"/>
    </source>
</evidence>
<evidence type="ECO:0000313" key="5">
    <source>
        <dbReference type="WBParaSite" id="nRc.2.0.1.t25301-RA"/>
    </source>
</evidence>
<dbReference type="SUPFAM" id="SSF81296">
    <property type="entry name" value="E set domains"/>
    <property type="match status" value="1"/>
</dbReference>
<dbReference type="Pfam" id="PF00339">
    <property type="entry name" value="Arrestin_N"/>
    <property type="match status" value="1"/>
</dbReference>